<dbReference type="Proteomes" id="UP000186817">
    <property type="component" value="Unassembled WGS sequence"/>
</dbReference>
<comment type="caution">
    <text evidence="1">The sequence shown here is derived from an EMBL/GenBank/DDBJ whole genome shotgun (WGS) entry which is preliminary data.</text>
</comment>
<evidence type="ECO:0000313" key="2">
    <source>
        <dbReference type="Proteomes" id="UP000186817"/>
    </source>
</evidence>
<dbReference type="EMBL" id="LSRX01000032">
    <property type="protein sequence ID" value="OLQ13142.1"/>
    <property type="molecule type" value="Genomic_DNA"/>
</dbReference>
<dbReference type="OrthoDB" id="10282996at2759"/>
<protein>
    <submittedName>
        <fullName evidence="1">Uncharacterized protein</fullName>
    </submittedName>
</protein>
<accession>A0A1Q9F0L8</accession>
<reference evidence="1 2" key="1">
    <citation type="submission" date="2016-02" db="EMBL/GenBank/DDBJ databases">
        <title>Genome analysis of coral dinoflagellate symbionts highlights evolutionary adaptations to a symbiotic lifestyle.</title>
        <authorList>
            <person name="Aranda M."/>
            <person name="Li Y."/>
            <person name="Liew Y.J."/>
            <person name="Baumgarten S."/>
            <person name="Simakov O."/>
            <person name="Wilson M."/>
            <person name="Piel J."/>
            <person name="Ashoor H."/>
            <person name="Bougouffa S."/>
            <person name="Bajic V.B."/>
            <person name="Ryu T."/>
            <person name="Ravasi T."/>
            <person name="Bayer T."/>
            <person name="Micklem G."/>
            <person name="Kim H."/>
            <person name="Bhak J."/>
            <person name="Lajeunesse T.C."/>
            <person name="Voolstra C.R."/>
        </authorList>
    </citation>
    <scope>NUCLEOTIDE SEQUENCE [LARGE SCALE GENOMIC DNA]</scope>
    <source>
        <strain evidence="1 2">CCMP2467</strain>
    </source>
</reference>
<gene>
    <name evidence="1" type="ORF">AK812_SmicGene2856</name>
</gene>
<name>A0A1Q9F0L8_SYMMI</name>
<keyword evidence="2" id="KW-1185">Reference proteome</keyword>
<sequence>MTVSQSTSIFEVKAWRSFAATAAHWLALETTTGRALQHGSYVFEASHKKLLTDIDPDRGSGRLQTLGRFDLLSVVHGYEIASYPVLLLCRAVSTALQKDEGAKADSERIARQILQDLPVAAESGCKGLLQGVRARLFLLGLDPLLSGIALFSSQSRQNSCALSQTARLAILALLDLCVIELLTSSIHLLVSHWFKNNPDFLQAKPGLNASQVWDGEVAETAMRFGHPCSACATEIELDGLLAAMPVVQALKGAGTRR</sequence>
<dbReference type="AlphaFoldDB" id="A0A1Q9F0L8"/>
<organism evidence="1 2">
    <name type="scientific">Symbiodinium microadriaticum</name>
    <name type="common">Dinoflagellate</name>
    <name type="synonym">Zooxanthella microadriatica</name>
    <dbReference type="NCBI Taxonomy" id="2951"/>
    <lineage>
        <taxon>Eukaryota</taxon>
        <taxon>Sar</taxon>
        <taxon>Alveolata</taxon>
        <taxon>Dinophyceae</taxon>
        <taxon>Suessiales</taxon>
        <taxon>Symbiodiniaceae</taxon>
        <taxon>Symbiodinium</taxon>
    </lineage>
</organism>
<proteinExistence type="predicted"/>
<evidence type="ECO:0000313" key="1">
    <source>
        <dbReference type="EMBL" id="OLQ13142.1"/>
    </source>
</evidence>